<name>A0A0H2RG91_9AGAM</name>
<organism evidence="2 3">
    <name type="scientific">Schizopora paradoxa</name>
    <dbReference type="NCBI Taxonomy" id="27342"/>
    <lineage>
        <taxon>Eukaryota</taxon>
        <taxon>Fungi</taxon>
        <taxon>Dikarya</taxon>
        <taxon>Basidiomycota</taxon>
        <taxon>Agaricomycotina</taxon>
        <taxon>Agaricomycetes</taxon>
        <taxon>Hymenochaetales</taxon>
        <taxon>Schizoporaceae</taxon>
        <taxon>Schizopora</taxon>
    </lineage>
</organism>
<evidence type="ECO:0000313" key="3">
    <source>
        <dbReference type="Proteomes" id="UP000053477"/>
    </source>
</evidence>
<evidence type="ECO:0000313" key="2">
    <source>
        <dbReference type="EMBL" id="KLO03921.1"/>
    </source>
</evidence>
<feature type="compositionally biased region" description="Polar residues" evidence="1">
    <location>
        <begin position="11"/>
        <end position="24"/>
    </location>
</feature>
<dbReference type="InParanoid" id="A0A0H2RG91"/>
<feature type="compositionally biased region" description="Basic and acidic residues" evidence="1">
    <location>
        <begin position="1"/>
        <end position="10"/>
    </location>
</feature>
<proteinExistence type="predicted"/>
<dbReference type="AlphaFoldDB" id="A0A0H2RG91"/>
<keyword evidence="3" id="KW-1185">Reference proteome</keyword>
<reference evidence="2 3" key="1">
    <citation type="submission" date="2015-04" db="EMBL/GenBank/DDBJ databases">
        <title>Complete genome sequence of Schizopora paradoxa KUC8140, a cosmopolitan wood degrader in East Asia.</title>
        <authorList>
            <consortium name="DOE Joint Genome Institute"/>
            <person name="Min B."/>
            <person name="Park H."/>
            <person name="Jang Y."/>
            <person name="Kim J.-J."/>
            <person name="Kim K.H."/>
            <person name="Pangilinan J."/>
            <person name="Lipzen A."/>
            <person name="Riley R."/>
            <person name="Grigoriev I.V."/>
            <person name="Spatafora J.W."/>
            <person name="Choi I.-G."/>
        </authorList>
    </citation>
    <scope>NUCLEOTIDE SEQUENCE [LARGE SCALE GENOMIC DNA]</scope>
    <source>
        <strain evidence="2 3">KUC8140</strain>
    </source>
</reference>
<sequence length="124" mass="13786">CRHEIPDENIHSTTLASGNPSRNANGMRMKGIPIHEHCSNKKREIGDLKGTCNETLAQSDINSRTSFKGSYQNNSRIIVRVVLQGMILLALSKGCDFLPGEEVLLLYYSGILEGSIEFLNFYPT</sequence>
<feature type="non-terminal residue" evidence="2">
    <location>
        <position position="1"/>
    </location>
</feature>
<accession>A0A0H2RG91</accession>
<protein>
    <submittedName>
        <fullName evidence="2">Uncharacterized protein</fullName>
    </submittedName>
</protein>
<gene>
    <name evidence="2" type="ORF">SCHPADRAFT_897447</name>
</gene>
<evidence type="ECO:0000256" key="1">
    <source>
        <dbReference type="SAM" id="MobiDB-lite"/>
    </source>
</evidence>
<dbReference type="Proteomes" id="UP000053477">
    <property type="component" value="Unassembled WGS sequence"/>
</dbReference>
<dbReference type="EMBL" id="KQ086876">
    <property type="protein sequence ID" value="KLO03921.1"/>
    <property type="molecule type" value="Genomic_DNA"/>
</dbReference>
<feature type="region of interest" description="Disordered" evidence="1">
    <location>
        <begin position="1"/>
        <end position="28"/>
    </location>
</feature>